<comment type="caution">
    <text evidence="2">The sequence shown here is derived from an EMBL/GenBank/DDBJ whole genome shotgun (WGS) entry which is preliminary data.</text>
</comment>
<gene>
    <name evidence="2" type="ORF">HDK90DRAFT_474001</name>
</gene>
<evidence type="ECO:0000313" key="2">
    <source>
        <dbReference type="EMBL" id="KAK8247291.1"/>
    </source>
</evidence>
<organism evidence="2 3">
    <name type="scientific">Phyllosticta capitalensis</name>
    <dbReference type="NCBI Taxonomy" id="121624"/>
    <lineage>
        <taxon>Eukaryota</taxon>
        <taxon>Fungi</taxon>
        <taxon>Dikarya</taxon>
        <taxon>Ascomycota</taxon>
        <taxon>Pezizomycotina</taxon>
        <taxon>Dothideomycetes</taxon>
        <taxon>Dothideomycetes incertae sedis</taxon>
        <taxon>Botryosphaeriales</taxon>
        <taxon>Phyllostictaceae</taxon>
        <taxon>Phyllosticta</taxon>
    </lineage>
</organism>
<name>A0ABR1Z4F3_9PEZI</name>
<reference evidence="2 3" key="1">
    <citation type="submission" date="2024-04" db="EMBL/GenBank/DDBJ databases">
        <title>Phyllosticta paracitricarpa is synonymous to the EU quarantine fungus P. citricarpa based on phylogenomic analyses.</title>
        <authorList>
            <consortium name="Lawrence Berkeley National Laboratory"/>
            <person name="Van Ingen-Buijs V.A."/>
            <person name="Van Westerhoven A.C."/>
            <person name="Haridas S."/>
            <person name="Skiadas P."/>
            <person name="Martin F."/>
            <person name="Groenewald J.Z."/>
            <person name="Crous P.W."/>
            <person name="Seidl M.F."/>
        </authorList>
    </citation>
    <scope>NUCLEOTIDE SEQUENCE [LARGE SCALE GENOMIC DNA]</scope>
    <source>
        <strain evidence="2 3">CBS 123374</strain>
    </source>
</reference>
<keyword evidence="1" id="KW-0812">Transmembrane</keyword>
<proteinExistence type="predicted"/>
<dbReference type="EMBL" id="JBBWRZ010000001">
    <property type="protein sequence ID" value="KAK8247291.1"/>
    <property type="molecule type" value="Genomic_DNA"/>
</dbReference>
<protein>
    <submittedName>
        <fullName evidence="2">Uncharacterized protein</fullName>
    </submittedName>
</protein>
<feature type="transmembrane region" description="Helical" evidence="1">
    <location>
        <begin position="12"/>
        <end position="32"/>
    </location>
</feature>
<keyword evidence="3" id="KW-1185">Reference proteome</keyword>
<evidence type="ECO:0000313" key="3">
    <source>
        <dbReference type="Proteomes" id="UP001492380"/>
    </source>
</evidence>
<keyword evidence="1" id="KW-0472">Membrane</keyword>
<sequence length="129" mass="14509">MDGMATGLFTHFSTFLSLHFPFLLPFADTIWIDSFQLRWEALTTCGNFSLGYILHYPACSHLLRFGRVRIGSDRIFGFVWLGFFVPFSSFETPPFLMRVAGFNIWVAAAIVGREESTPPRAAGTDTMGD</sequence>
<feature type="transmembrane region" description="Helical" evidence="1">
    <location>
        <begin position="71"/>
        <end position="89"/>
    </location>
</feature>
<accession>A0ABR1Z4F3</accession>
<evidence type="ECO:0000256" key="1">
    <source>
        <dbReference type="SAM" id="Phobius"/>
    </source>
</evidence>
<keyword evidence="1" id="KW-1133">Transmembrane helix</keyword>
<dbReference type="Proteomes" id="UP001492380">
    <property type="component" value="Unassembled WGS sequence"/>
</dbReference>